<feature type="domain" description="Acylphosphatase-like" evidence="7">
    <location>
        <begin position="3"/>
        <end position="97"/>
    </location>
</feature>
<dbReference type="GO" id="GO:0003998">
    <property type="term" value="F:acylphosphatase activity"/>
    <property type="evidence" value="ECO:0007669"/>
    <property type="project" value="UniProtKB-EC"/>
</dbReference>
<dbReference type="InterPro" id="IPR020456">
    <property type="entry name" value="Acylphosphatase"/>
</dbReference>
<evidence type="ECO:0000313" key="9">
    <source>
        <dbReference type="Proteomes" id="UP000030669"/>
    </source>
</evidence>
<feature type="active site" evidence="5">
    <location>
        <position position="18"/>
    </location>
</feature>
<dbReference type="InterPro" id="IPR017968">
    <property type="entry name" value="Acylphosphatase_CS"/>
</dbReference>
<evidence type="ECO:0000313" key="8">
    <source>
        <dbReference type="EMBL" id="EPQ57115.1"/>
    </source>
</evidence>
<evidence type="ECO:0000256" key="4">
    <source>
        <dbReference type="ARBA" id="ARBA00047645"/>
    </source>
</evidence>
<name>S7RR73_GLOTA</name>
<evidence type="ECO:0000256" key="2">
    <source>
        <dbReference type="ARBA" id="ARBA00012150"/>
    </source>
</evidence>
<reference evidence="8 9" key="1">
    <citation type="journal article" date="2012" name="Science">
        <title>The Paleozoic origin of enzymatic lignin decomposition reconstructed from 31 fungal genomes.</title>
        <authorList>
            <person name="Floudas D."/>
            <person name="Binder M."/>
            <person name="Riley R."/>
            <person name="Barry K."/>
            <person name="Blanchette R.A."/>
            <person name="Henrissat B."/>
            <person name="Martinez A.T."/>
            <person name="Otillar R."/>
            <person name="Spatafora J.W."/>
            <person name="Yadav J.S."/>
            <person name="Aerts A."/>
            <person name="Benoit I."/>
            <person name="Boyd A."/>
            <person name="Carlson A."/>
            <person name="Copeland A."/>
            <person name="Coutinho P.M."/>
            <person name="de Vries R.P."/>
            <person name="Ferreira P."/>
            <person name="Findley K."/>
            <person name="Foster B."/>
            <person name="Gaskell J."/>
            <person name="Glotzer D."/>
            <person name="Gorecki P."/>
            <person name="Heitman J."/>
            <person name="Hesse C."/>
            <person name="Hori C."/>
            <person name="Igarashi K."/>
            <person name="Jurgens J.A."/>
            <person name="Kallen N."/>
            <person name="Kersten P."/>
            <person name="Kohler A."/>
            <person name="Kuees U."/>
            <person name="Kumar T.K.A."/>
            <person name="Kuo A."/>
            <person name="LaButti K."/>
            <person name="Larrondo L.F."/>
            <person name="Lindquist E."/>
            <person name="Ling A."/>
            <person name="Lombard V."/>
            <person name="Lucas S."/>
            <person name="Lundell T."/>
            <person name="Martin R."/>
            <person name="McLaughlin D.J."/>
            <person name="Morgenstern I."/>
            <person name="Morin E."/>
            <person name="Murat C."/>
            <person name="Nagy L.G."/>
            <person name="Nolan M."/>
            <person name="Ohm R.A."/>
            <person name="Patyshakuliyeva A."/>
            <person name="Rokas A."/>
            <person name="Ruiz-Duenas F.J."/>
            <person name="Sabat G."/>
            <person name="Salamov A."/>
            <person name="Samejima M."/>
            <person name="Schmutz J."/>
            <person name="Slot J.C."/>
            <person name="St John F."/>
            <person name="Stenlid J."/>
            <person name="Sun H."/>
            <person name="Sun S."/>
            <person name="Syed K."/>
            <person name="Tsang A."/>
            <person name="Wiebenga A."/>
            <person name="Young D."/>
            <person name="Pisabarro A."/>
            <person name="Eastwood D.C."/>
            <person name="Martin F."/>
            <person name="Cullen D."/>
            <person name="Grigoriev I.V."/>
            <person name="Hibbett D.S."/>
        </authorList>
    </citation>
    <scope>NUCLEOTIDE SEQUENCE [LARGE SCALE GENOMIC DNA]</scope>
    <source>
        <strain evidence="8 9">ATCC 11539</strain>
    </source>
</reference>
<dbReference type="EMBL" id="KB469299">
    <property type="protein sequence ID" value="EPQ57115.1"/>
    <property type="molecule type" value="Genomic_DNA"/>
</dbReference>
<dbReference type="PROSITE" id="PS51160">
    <property type="entry name" value="ACYLPHOSPHATASE_3"/>
    <property type="match status" value="1"/>
</dbReference>
<gene>
    <name evidence="8" type="ORF">GLOTRDRAFT_127490</name>
</gene>
<dbReference type="SUPFAM" id="SSF54975">
    <property type="entry name" value="Acylphosphatase/BLUF domain-like"/>
    <property type="match status" value="1"/>
</dbReference>
<dbReference type="KEGG" id="gtr:GLOTRDRAFT_127490"/>
<dbReference type="HOGENOM" id="CLU_141932_4_0_1"/>
<evidence type="ECO:0000256" key="5">
    <source>
        <dbReference type="PROSITE-ProRule" id="PRU00520"/>
    </source>
</evidence>
<proteinExistence type="inferred from homology"/>
<dbReference type="Gene3D" id="3.30.70.100">
    <property type="match status" value="1"/>
</dbReference>
<organism evidence="8 9">
    <name type="scientific">Gloeophyllum trabeum (strain ATCC 11539 / FP-39264 / Madison 617)</name>
    <name type="common">Brown rot fungus</name>
    <dbReference type="NCBI Taxonomy" id="670483"/>
    <lineage>
        <taxon>Eukaryota</taxon>
        <taxon>Fungi</taxon>
        <taxon>Dikarya</taxon>
        <taxon>Basidiomycota</taxon>
        <taxon>Agaricomycotina</taxon>
        <taxon>Agaricomycetes</taxon>
        <taxon>Gloeophyllales</taxon>
        <taxon>Gloeophyllaceae</taxon>
        <taxon>Gloeophyllum</taxon>
    </lineage>
</organism>
<comment type="catalytic activity">
    <reaction evidence="4 5">
        <text>an acyl phosphate + H2O = a carboxylate + phosphate + H(+)</text>
        <dbReference type="Rhea" id="RHEA:14965"/>
        <dbReference type="ChEBI" id="CHEBI:15377"/>
        <dbReference type="ChEBI" id="CHEBI:15378"/>
        <dbReference type="ChEBI" id="CHEBI:29067"/>
        <dbReference type="ChEBI" id="CHEBI:43474"/>
        <dbReference type="ChEBI" id="CHEBI:59918"/>
        <dbReference type="EC" id="3.6.1.7"/>
    </reaction>
</comment>
<dbReference type="Pfam" id="PF00708">
    <property type="entry name" value="Acylphosphatase"/>
    <property type="match status" value="1"/>
</dbReference>
<dbReference type="PANTHER" id="PTHR10029">
    <property type="entry name" value="ACYLPHOSPHATASE"/>
    <property type="match status" value="1"/>
</dbReference>
<dbReference type="PANTHER" id="PTHR10029:SF3">
    <property type="entry name" value="ACYLPHOSPHATASE-RELATED"/>
    <property type="match status" value="1"/>
</dbReference>
<dbReference type="eggNOG" id="ENOG502SF2P">
    <property type="taxonomic scope" value="Eukaryota"/>
</dbReference>
<comment type="similarity">
    <text evidence="1 6">Belongs to the acylphosphatase family.</text>
</comment>
<sequence length="97" mass="10942">MRYIEYLVRGRVQGVNFRAWTAKEAKQLNVTGYIQNTPEGHVAGAALGSDEDIEHFKKLLGKGPSIAQVTGVEIQKEETVEKPEDIKWGLKDFTVRR</sequence>
<protein>
    <recommendedName>
        <fullName evidence="2 5">acylphosphatase</fullName>
        <ecNumber evidence="2 5">3.6.1.7</ecNumber>
    </recommendedName>
</protein>
<evidence type="ECO:0000256" key="6">
    <source>
        <dbReference type="RuleBase" id="RU004168"/>
    </source>
</evidence>
<dbReference type="PRINTS" id="PR00112">
    <property type="entry name" value="ACYLPHPHTASE"/>
</dbReference>
<dbReference type="OMA" id="WIANDTT"/>
<feature type="active site" evidence="5">
    <location>
        <position position="36"/>
    </location>
</feature>
<dbReference type="GeneID" id="19301568"/>
<dbReference type="InterPro" id="IPR001792">
    <property type="entry name" value="Acylphosphatase-like_dom"/>
</dbReference>
<dbReference type="Proteomes" id="UP000030669">
    <property type="component" value="Unassembled WGS sequence"/>
</dbReference>
<evidence type="ECO:0000256" key="1">
    <source>
        <dbReference type="ARBA" id="ARBA00005614"/>
    </source>
</evidence>
<evidence type="ECO:0000256" key="3">
    <source>
        <dbReference type="ARBA" id="ARBA00022801"/>
    </source>
</evidence>
<dbReference type="InterPro" id="IPR036046">
    <property type="entry name" value="Acylphosphatase-like_dom_sf"/>
</dbReference>
<keyword evidence="3 5" id="KW-0378">Hydrolase</keyword>
<dbReference type="OrthoDB" id="7961613at2759"/>
<evidence type="ECO:0000259" key="7">
    <source>
        <dbReference type="PROSITE" id="PS51160"/>
    </source>
</evidence>
<dbReference type="RefSeq" id="XP_007864264.1">
    <property type="nucleotide sequence ID" value="XM_007866073.1"/>
</dbReference>
<accession>S7RR73</accession>
<dbReference type="AlphaFoldDB" id="S7RR73"/>
<dbReference type="EC" id="3.6.1.7" evidence="2 5"/>
<dbReference type="PROSITE" id="PS00150">
    <property type="entry name" value="ACYLPHOSPHATASE_1"/>
    <property type="match status" value="1"/>
</dbReference>
<dbReference type="STRING" id="670483.S7RR73"/>
<keyword evidence="9" id="KW-1185">Reference proteome</keyword>